<keyword evidence="6" id="KW-1185">Reference proteome</keyword>
<dbReference type="dictyBase" id="DDB_G0282171"/>
<dbReference type="RefSeq" id="XP_640344.1">
    <property type="nucleotide sequence ID" value="XM_635252.1"/>
</dbReference>
<dbReference type="FunCoup" id="Q54SW5">
    <property type="interactions" value="8"/>
</dbReference>
<dbReference type="PROSITE" id="PS00903">
    <property type="entry name" value="CYT_DCMP_DEAMINASES_1"/>
    <property type="match status" value="1"/>
</dbReference>
<dbReference type="PROSITE" id="PS51747">
    <property type="entry name" value="CYT_DCMP_DEAMINASES_2"/>
    <property type="match status" value="1"/>
</dbReference>
<dbReference type="GeneID" id="8623445"/>
<evidence type="ECO:0000259" key="4">
    <source>
        <dbReference type="PROSITE" id="PS51747"/>
    </source>
</evidence>
<evidence type="ECO:0000256" key="2">
    <source>
        <dbReference type="ARBA" id="ARBA00022833"/>
    </source>
</evidence>
<dbReference type="PaxDb" id="44689-DDB0205171"/>
<keyword evidence="1" id="KW-0479">Metal-binding</keyword>
<evidence type="ECO:0000313" key="6">
    <source>
        <dbReference type="Proteomes" id="UP000002195"/>
    </source>
</evidence>
<dbReference type="GO" id="GO:0008270">
    <property type="term" value="F:zinc ion binding"/>
    <property type="evidence" value="ECO:0007669"/>
    <property type="project" value="InterPro"/>
</dbReference>
<dbReference type="AlphaFoldDB" id="Q54SW5"/>
<dbReference type="PANTHER" id="PTHR11079:SF152">
    <property type="entry name" value="CMP_DCMP DEAMINASE, ZINC-BINDING DOMAIN-CONTAINING PROTEIN-RELATED"/>
    <property type="match status" value="1"/>
</dbReference>
<dbReference type="CDD" id="cd01285">
    <property type="entry name" value="nucleoside_deaminase"/>
    <property type="match status" value="1"/>
</dbReference>
<dbReference type="VEuPathDB" id="AmoebaDB:DDB_G0282171"/>
<dbReference type="GO" id="GO:0002100">
    <property type="term" value="P:tRNA wobble adenosine to inosine editing"/>
    <property type="evidence" value="ECO:0000318"/>
    <property type="project" value="GO_Central"/>
</dbReference>
<dbReference type="Pfam" id="PF00383">
    <property type="entry name" value="dCMP_cyt_deam_1"/>
    <property type="match status" value="1"/>
</dbReference>
<gene>
    <name evidence="5" type="ORF">DDB_G0282171</name>
</gene>
<dbReference type="Proteomes" id="UP000002195">
    <property type="component" value="Unassembled WGS sequence"/>
</dbReference>
<dbReference type="PANTHER" id="PTHR11079">
    <property type="entry name" value="CYTOSINE DEAMINASE FAMILY MEMBER"/>
    <property type="match status" value="1"/>
</dbReference>
<dbReference type="FunFam" id="3.40.140.10:FF:000101">
    <property type="entry name" value="Uncharacterized protein"/>
    <property type="match status" value="1"/>
</dbReference>
<evidence type="ECO:0000313" key="5">
    <source>
        <dbReference type="EMBL" id="EAL66365.1"/>
    </source>
</evidence>
<feature type="signal peptide" evidence="3">
    <location>
        <begin position="1"/>
        <end position="21"/>
    </location>
</feature>
<keyword evidence="3" id="KW-0732">Signal</keyword>
<dbReference type="GO" id="GO:0052717">
    <property type="term" value="F:tRNA-specific adenosine-34 deaminase activity"/>
    <property type="evidence" value="ECO:0000318"/>
    <property type="project" value="GO_Central"/>
</dbReference>
<feature type="chain" id="PRO_5004250180" description="CMP/dCMP-type deaminase domain-containing protein" evidence="3">
    <location>
        <begin position="22"/>
        <end position="227"/>
    </location>
</feature>
<accession>Q54SW5</accession>
<dbReference type="EMBL" id="AAFI02000045">
    <property type="protein sequence ID" value="EAL66365.1"/>
    <property type="molecule type" value="Genomic_DNA"/>
</dbReference>
<sequence>MRLNLLSIILVIFALATSALAHRDNNCPKSPYFPVAPADLIKAEDLSPADKVFHETNMRVAIDVTKAINQKFGAAIFHSNGTLMCTGVNTGQTSAILHGEIRAILNCSELYGKTTWEGYYLYTTGEPCPMCSAAIMWAKFDKVIFASYVSNMYCERCFNQLPMDAVEIFKLGYGINKNTVVIGGVLQEETDVFFPSLCSTGSKWGVTPLCQEGWNRDCPRKSRYFGF</sequence>
<comment type="caution">
    <text evidence="5">The sequence shown here is derived from an EMBL/GenBank/DDBJ whole genome shotgun (WGS) entry which is preliminary data.</text>
</comment>
<dbReference type="STRING" id="44689.Q54SW5"/>
<dbReference type="InterPro" id="IPR002125">
    <property type="entry name" value="CMP_dCMP_dom"/>
</dbReference>
<reference evidence="5 6" key="1">
    <citation type="journal article" date="2005" name="Nature">
        <title>The genome of the social amoeba Dictyostelium discoideum.</title>
        <authorList>
            <consortium name="The Dictyostelium discoideum Sequencing Consortium"/>
            <person name="Eichinger L."/>
            <person name="Pachebat J.A."/>
            <person name="Glockner G."/>
            <person name="Rajandream M.A."/>
            <person name="Sucgang R."/>
            <person name="Berriman M."/>
            <person name="Song J."/>
            <person name="Olsen R."/>
            <person name="Szafranski K."/>
            <person name="Xu Q."/>
            <person name="Tunggal B."/>
            <person name="Kummerfeld S."/>
            <person name="Madera M."/>
            <person name="Konfortov B.A."/>
            <person name="Rivero F."/>
            <person name="Bankier A.T."/>
            <person name="Lehmann R."/>
            <person name="Hamlin N."/>
            <person name="Davies R."/>
            <person name="Gaudet P."/>
            <person name="Fey P."/>
            <person name="Pilcher K."/>
            <person name="Chen G."/>
            <person name="Saunders D."/>
            <person name="Sodergren E."/>
            <person name="Davis P."/>
            <person name="Kerhornou A."/>
            <person name="Nie X."/>
            <person name="Hall N."/>
            <person name="Anjard C."/>
            <person name="Hemphill L."/>
            <person name="Bason N."/>
            <person name="Farbrother P."/>
            <person name="Desany B."/>
            <person name="Just E."/>
            <person name="Morio T."/>
            <person name="Rost R."/>
            <person name="Churcher C."/>
            <person name="Cooper J."/>
            <person name="Haydock S."/>
            <person name="van Driessche N."/>
            <person name="Cronin A."/>
            <person name="Goodhead I."/>
            <person name="Muzny D."/>
            <person name="Mourier T."/>
            <person name="Pain A."/>
            <person name="Lu M."/>
            <person name="Harper D."/>
            <person name="Lindsay R."/>
            <person name="Hauser H."/>
            <person name="James K."/>
            <person name="Quiles M."/>
            <person name="Madan Babu M."/>
            <person name="Saito T."/>
            <person name="Buchrieser C."/>
            <person name="Wardroper A."/>
            <person name="Felder M."/>
            <person name="Thangavelu M."/>
            <person name="Johnson D."/>
            <person name="Knights A."/>
            <person name="Loulseged H."/>
            <person name="Mungall K."/>
            <person name="Oliver K."/>
            <person name="Price C."/>
            <person name="Quail M.A."/>
            <person name="Urushihara H."/>
            <person name="Hernandez J."/>
            <person name="Rabbinowitsch E."/>
            <person name="Steffen D."/>
            <person name="Sanders M."/>
            <person name="Ma J."/>
            <person name="Kohara Y."/>
            <person name="Sharp S."/>
            <person name="Simmonds M."/>
            <person name="Spiegler S."/>
            <person name="Tivey A."/>
            <person name="Sugano S."/>
            <person name="White B."/>
            <person name="Walker D."/>
            <person name="Woodward J."/>
            <person name="Winckler T."/>
            <person name="Tanaka Y."/>
            <person name="Shaulsky G."/>
            <person name="Schleicher M."/>
            <person name="Weinstock G."/>
            <person name="Rosenthal A."/>
            <person name="Cox E.C."/>
            <person name="Chisholm R.L."/>
            <person name="Gibbs R."/>
            <person name="Loomis W.F."/>
            <person name="Platzer M."/>
            <person name="Kay R.R."/>
            <person name="Williams J."/>
            <person name="Dear P.H."/>
            <person name="Noegel A.A."/>
            <person name="Barrell B."/>
            <person name="Kuspa A."/>
        </authorList>
    </citation>
    <scope>NUCLEOTIDE SEQUENCE [LARGE SCALE GENOMIC DNA]</scope>
    <source>
        <strain evidence="5 6">AX4</strain>
    </source>
</reference>
<dbReference type="Gene3D" id="3.40.140.10">
    <property type="entry name" value="Cytidine Deaminase, domain 2"/>
    <property type="match status" value="1"/>
</dbReference>
<dbReference type="InParanoid" id="Q54SW5"/>
<dbReference type="OMA" id="AINETYH"/>
<organism evidence="5 6">
    <name type="scientific">Dictyostelium discoideum</name>
    <name type="common">Social amoeba</name>
    <dbReference type="NCBI Taxonomy" id="44689"/>
    <lineage>
        <taxon>Eukaryota</taxon>
        <taxon>Amoebozoa</taxon>
        <taxon>Evosea</taxon>
        <taxon>Eumycetozoa</taxon>
        <taxon>Dictyostelia</taxon>
        <taxon>Dictyosteliales</taxon>
        <taxon>Dictyosteliaceae</taxon>
        <taxon>Dictyostelium</taxon>
    </lineage>
</organism>
<protein>
    <recommendedName>
        <fullName evidence="4">CMP/dCMP-type deaminase domain-containing protein</fullName>
    </recommendedName>
</protein>
<dbReference type="SUPFAM" id="SSF53927">
    <property type="entry name" value="Cytidine deaminase-like"/>
    <property type="match status" value="1"/>
</dbReference>
<dbReference type="KEGG" id="ddi:DDB_G0282171"/>
<keyword evidence="2" id="KW-0862">Zinc</keyword>
<proteinExistence type="predicted"/>
<name>Q54SW5_DICDI</name>
<dbReference type="eggNOG" id="ENOG502S2HJ">
    <property type="taxonomic scope" value="Eukaryota"/>
</dbReference>
<dbReference type="SMR" id="Q54SW5"/>
<feature type="domain" description="CMP/dCMP-type deaminase" evidence="4">
    <location>
        <begin position="52"/>
        <end position="156"/>
    </location>
</feature>
<dbReference type="InterPro" id="IPR016193">
    <property type="entry name" value="Cytidine_deaminase-like"/>
</dbReference>
<dbReference type="PhylomeDB" id="Q54SW5"/>
<dbReference type="InterPro" id="IPR016192">
    <property type="entry name" value="APOBEC/CMP_deaminase_Zn-bd"/>
</dbReference>
<evidence type="ECO:0000256" key="1">
    <source>
        <dbReference type="ARBA" id="ARBA00022723"/>
    </source>
</evidence>
<evidence type="ECO:0000256" key="3">
    <source>
        <dbReference type="SAM" id="SignalP"/>
    </source>
</evidence>
<dbReference type="HOGENOM" id="CLU_1153482_0_0_1"/>